<keyword evidence="4" id="KW-1185">Reference proteome</keyword>
<keyword evidence="1" id="KW-0732">Signal</keyword>
<comment type="caution">
    <text evidence="3">The sequence shown here is derived from an EMBL/GenBank/DDBJ whole genome shotgun (WGS) entry which is preliminary data.</text>
</comment>
<evidence type="ECO:0000313" key="4">
    <source>
        <dbReference type="Proteomes" id="UP000298416"/>
    </source>
</evidence>
<organism evidence="3">
    <name type="scientific">Salvia splendens</name>
    <name type="common">Scarlet sage</name>
    <dbReference type="NCBI Taxonomy" id="180675"/>
    <lineage>
        <taxon>Eukaryota</taxon>
        <taxon>Viridiplantae</taxon>
        <taxon>Streptophyta</taxon>
        <taxon>Embryophyta</taxon>
        <taxon>Tracheophyta</taxon>
        <taxon>Spermatophyta</taxon>
        <taxon>Magnoliopsida</taxon>
        <taxon>eudicotyledons</taxon>
        <taxon>Gunneridae</taxon>
        <taxon>Pentapetalae</taxon>
        <taxon>asterids</taxon>
        <taxon>lamiids</taxon>
        <taxon>Lamiales</taxon>
        <taxon>Lamiaceae</taxon>
        <taxon>Nepetoideae</taxon>
        <taxon>Mentheae</taxon>
        <taxon>Salviinae</taxon>
        <taxon>Salvia</taxon>
        <taxon>Salvia subgen. Calosphace</taxon>
        <taxon>core Calosphace</taxon>
    </lineage>
</organism>
<dbReference type="Proteomes" id="UP000298416">
    <property type="component" value="Unassembled WGS sequence"/>
</dbReference>
<accession>A0A8X8W3R1</accession>
<sequence>MNVGDPITLVFFSIVWFTLIEHQFFDFVGVVDHIPARGNQILRRRLRRHHHPCRAEAPLNSHVEKQLHQPSCDGAVAGDEGGKTARLRWTRQEILVLIQGKRVAENRVRRGRAFGSAFGSGQIEPKGASISSYCKRHEVNRGPVQCRKRWSNLAGDFKKIKE</sequence>
<reference evidence="3" key="1">
    <citation type="submission" date="2018-01" db="EMBL/GenBank/DDBJ databases">
        <authorList>
            <person name="Mao J.F."/>
        </authorList>
    </citation>
    <scope>NUCLEOTIDE SEQUENCE</scope>
    <source>
        <strain evidence="3">Huo1</strain>
        <tissue evidence="3">Leaf</tissue>
    </source>
</reference>
<evidence type="ECO:0000256" key="1">
    <source>
        <dbReference type="SAM" id="SignalP"/>
    </source>
</evidence>
<proteinExistence type="predicted"/>
<dbReference type="Pfam" id="PF13837">
    <property type="entry name" value="Myb_DNA-bind_4"/>
    <property type="match status" value="1"/>
</dbReference>
<evidence type="ECO:0000313" key="3">
    <source>
        <dbReference type="EMBL" id="KAG6387181.1"/>
    </source>
</evidence>
<protein>
    <recommendedName>
        <fullName evidence="2">Myb/SANT-like DNA-binding domain-containing protein</fullName>
    </recommendedName>
</protein>
<dbReference type="AlphaFoldDB" id="A0A8X8W3R1"/>
<reference evidence="3" key="2">
    <citation type="submission" date="2020-08" db="EMBL/GenBank/DDBJ databases">
        <title>Plant Genome Project.</title>
        <authorList>
            <person name="Zhang R.-G."/>
        </authorList>
    </citation>
    <scope>NUCLEOTIDE SEQUENCE</scope>
    <source>
        <strain evidence="3">Huo1</strain>
        <tissue evidence="3">Leaf</tissue>
    </source>
</reference>
<gene>
    <name evidence="3" type="ORF">SASPL_152367</name>
</gene>
<dbReference type="EMBL" id="PNBA02000021">
    <property type="protein sequence ID" value="KAG6387181.1"/>
    <property type="molecule type" value="Genomic_DNA"/>
</dbReference>
<name>A0A8X8W3R1_SALSN</name>
<dbReference type="PANTHER" id="PTHR47211:SF2">
    <property type="entry name" value="TRIHELIX TRANSCRIPTION FACTOR ASR3"/>
    <property type="match status" value="1"/>
</dbReference>
<feature type="chain" id="PRO_5036454788" description="Myb/SANT-like DNA-binding domain-containing protein" evidence="1">
    <location>
        <begin position="23"/>
        <end position="162"/>
    </location>
</feature>
<dbReference type="Gene3D" id="1.10.10.60">
    <property type="entry name" value="Homeodomain-like"/>
    <property type="match status" value="1"/>
</dbReference>
<feature type="domain" description="Myb/SANT-like DNA-binding" evidence="2">
    <location>
        <begin position="87"/>
        <end position="162"/>
    </location>
</feature>
<dbReference type="InterPro" id="IPR044822">
    <property type="entry name" value="Myb_DNA-bind_4"/>
</dbReference>
<dbReference type="PANTHER" id="PTHR47211">
    <property type="entry name" value="TRIHELIX TRANSCRIPTION FACTOR ASR3"/>
    <property type="match status" value="1"/>
</dbReference>
<feature type="signal peptide" evidence="1">
    <location>
        <begin position="1"/>
        <end position="22"/>
    </location>
</feature>
<evidence type="ECO:0000259" key="2">
    <source>
        <dbReference type="Pfam" id="PF13837"/>
    </source>
</evidence>